<name>A0A9P0JCH2_APHGO</name>
<accession>A0A9P0JCH2</accession>
<organism evidence="1 2">
    <name type="scientific">Aphis gossypii</name>
    <name type="common">Cotton aphid</name>
    <dbReference type="NCBI Taxonomy" id="80765"/>
    <lineage>
        <taxon>Eukaryota</taxon>
        <taxon>Metazoa</taxon>
        <taxon>Ecdysozoa</taxon>
        <taxon>Arthropoda</taxon>
        <taxon>Hexapoda</taxon>
        <taxon>Insecta</taxon>
        <taxon>Pterygota</taxon>
        <taxon>Neoptera</taxon>
        <taxon>Paraneoptera</taxon>
        <taxon>Hemiptera</taxon>
        <taxon>Sternorrhyncha</taxon>
        <taxon>Aphidomorpha</taxon>
        <taxon>Aphidoidea</taxon>
        <taxon>Aphididae</taxon>
        <taxon>Aphidini</taxon>
        <taxon>Aphis</taxon>
        <taxon>Aphis</taxon>
    </lineage>
</organism>
<evidence type="ECO:0000313" key="2">
    <source>
        <dbReference type="Proteomes" id="UP001154329"/>
    </source>
</evidence>
<gene>
    <name evidence="1" type="ORF">APHIGO_LOCUS8182</name>
</gene>
<protein>
    <submittedName>
        <fullName evidence="1">Uncharacterized protein</fullName>
    </submittedName>
</protein>
<reference evidence="1" key="2">
    <citation type="submission" date="2022-10" db="EMBL/GenBank/DDBJ databases">
        <authorList>
            <consortium name="ENA_rothamsted_submissions"/>
            <consortium name="culmorum"/>
            <person name="King R."/>
        </authorList>
    </citation>
    <scope>NUCLEOTIDE SEQUENCE</scope>
</reference>
<evidence type="ECO:0000313" key="1">
    <source>
        <dbReference type="EMBL" id="CAH1731484.1"/>
    </source>
</evidence>
<proteinExistence type="predicted"/>
<dbReference type="EMBL" id="OU899036">
    <property type="protein sequence ID" value="CAH1731484.1"/>
    <property type="molecule type" value="Genomic_DNA"/>
</dbReference>
<keyword evidence="2" id="KW-1185">Reference proteome</keyword>
<dbReference type="Proteomes" id="UP001154329">
    <property type="component" value="Chromosome 3"/>
</dbReference>
<sequence>MYPCDSTNVIQYNFYFSKKTLRIIELKGNRTIFVSFDDTLIIDVNVLSWRSIGGWKPNSIVNITNNACSNVKKILGNVWNTLFKSFLVFNTK</sequence>
<dbReference type="AlphaFoldDB" id="A0A9P0JCH2"/>
<reference evidence="1" key="1">
    <citation type="submission" date="2022-02" db="EMBL/GenBank/DDBJ databases">
        <authorList>
            <person name="King R."/>
        </authorList>
    </citation>
    <scope>NUCLEOTIDE SEQUENCE</scope>
</reference>